<dbReference type="GO" id="GO:0003676">
    <property type="term" value="F:nucleic acid binding"/>
    <property type="evidence" value="ECO:0007669"/>
    <property type="project" value="InterPro"/>
</dbReference>
<proteinExistence type="predicted"/>
<sequence length="166" mass="18464">MASNSTMGGSGWTSGGISSWKGLLNIAMDCPRKQIDSQYLEEFKKQLNMALYAMIVDKVVISQRCLGGRESFPHGKNFPPKTTKVTRGDDKGSSNPREQSPHDLVTWGRGYAYMSTPSNFKWVPAKWVKPFIPKTHKATCRSPTSGQCCLEKEKAPNPLLLIILFP</sequence>
<accession>A0A3M0LBN5</accession>
<keyword evidence="3" id="KW-1185">Reference proteome</keyword>
<evidence type="ECO:0000313" key="3">
    <source>
        <dbReference type="Proteomes" id="UP000269221"/>
    </source>
</evidence>
<name>A0A3M0LBN5_HIRRU</name>
<dbReference type="SUPFAM" id="SSF50122">
    <property type="entry name" value="DNA-binding domain of retroviral integrase"/>
    <property type="match status" value="1"/>
</dbReference>
<reference evidence="2 3" key="1">
    <citation type="submission" date="2018-07" db="EMBL/GenBank/DDBJ databases">
        <title>A high quality draft genome assembly of the barn swallow (H. rustica rustica).</title>
        <authorList>
            <person name="Formenti G."/>
            <person name="Chiara M."/>
            <person name="Poveda L."/>
            <person name="Francoijs K.-J."/>
            <person name="Bonisoli-Alquati A."/>
            <person name="Canova L."/>
            <person name="Gianfranceschi L."/>
            <person name="Horner D.S."/>
            <person name="Saino N."/>
        </authorList>
    </citation>
    <scope>NUCLEOTIDE SEQUENCE [LARGE SCALE GENOMIC DNA]</scope>
    <source>
        <strain evidence="2">Chelidonia</strain>
        <tissue evidence="2">Blood</tissue>
    </source>
</reference>
<comment type="caution">
    <text evidence="2">The sequence shown here is derived from an EMBL/GenBank/DDBJ whole genome shotgun (WGS) entry which is preliminary data.</text>
</comment>
<dbReference type="AlphaFoldDB" id="A0A3M0LBN5"/>
<protein>
    <recommendedName>
        <fullName evidence="4">Integrase-type domain-containing protein</fullName>
    </recommendedName>
</protein>
<evidence type="ECO:0008006" key="4">
    <source>
        <dbReference type="Google" id="ProtNLM"/>
    </source>
</evidence>
<dbReference type="InterPro" id="IPR036862">
    <property type="entry name" value="Integrase_C_dom_sf_retrovir"/>
</dbReference>
<organism evidence="2 3">
    <name type="scientific">Hirundo rustica rustica</name>
    <dbReference type="NCBI Taxonomy" id="333673"/>
    <lineage>
        <taxon>Eukaryota</taxon>
        <taxon>Metazoa</taxon>
        <taxon>Chordata</taxon>
        <taxon>Craniata</taxon>
        <taxon>Vertebrata</taxon>
        <taxon>Euteleostomi</taxon>
        <taxon>Archelosauria</taxon>
        <taxon>Archosauria</taxon>
        <taxon>Dinosauria</taxon>
        <taxon>Saurischia</taxon>
        <taxon>Theropoda</taxon>
        <taxon>Coelurosauria</taxon>
        <taxon>Aves</taxon>
        <taxon>Neognathae</taxon>
        <taxon>Neoaves</taxon>
        <taxon>Telluraves</taxon>
        <taxon>Australaves</taxon>
        <taxon>Passeriformes</taxon>
        <taxon>Sylvioidea</taxon>
        <taxon>Hirundinidae</taxon>
        <taxon>Hirundo</taxon>
    </lineage>
</organism>
<evidence type="ECO:0000313" key="2">
    <source>
        <dbReference type="EMBL" id="RMC22476.1"/>
    </source>
</evidence>
<evidence type="ECO:0000256" key="1">
    <source>
        <dbReference type="SAM" id="MobiDB-lite"/>
    </source>
</evidence>
<dbReference type="Gene3D" id="2.30.30.10">
    <property type="entry name" value="Integrase, C-terminal domain superfamily, retroviral"/>
    <property type="match status" value="1"/>
</dbReference>
<dbReference type="EMBL" id="QRBI01000092">
    <property type="protein sequence ID" value="RMC22476.1"/>
    <property type="molecule type" value="Genomic_DNA"/>
</dbReference>
<feature type="region of interest" description="Disordered" evidence="1">
    <location>
        <begin position="69"/>
        <end position="102"/>
    </location>
</feature>
<dbReference type="Proteomes" id="UP000269221">
    <property type="component" value="Unassembled WGS sequence"/>
</dbReference>
<gene>
    <name evidence="2" type="ORF">DUI87_00790</name>
</gene>